<accession>A0A4Z2HBU7</accession>
<name>A0A4Z2HBU7_9TELE</name>
<feature type="compositionally biased region" description="Basic and acidic residues" evidence="1">
    <location>
        <begin position="103"/>
        <end position="113"/>
    </location>
</feature>
<sequence>MMRVKNHQMPPTIRVDKALGMSSEPGGSLFVAAGLVKTPNPQRQWDVQSSSSKEQQQSQAEATTLLHESPNSKPETIEQRKIVFHYIRVGVAWMRVVPLPLEKQTDVESDSRDRRGRKRPLRQRLNLKMTCDDTIHRMQEL</sequence>
<dbReference type="AlphaFoldDB" id="A0A4Z2HBU7"/>
<gene>
    <name evidence="2" type="ORF">EYF80_027375</name>
</gene>
<feature type="region of interest" description="Disordered" evidence="1">
    <location>
        <begin position="41"/>
        <end position="75"/>
    </location>
</feature>
<dbReference type="EMBL" id="SRLO01000294">
    <property type="protein sequence ID" value="TNN62364.1"/>
    <property type="molecule type" value="Genomic_DNA"/>
</dbReference>
<feature type="region of interest" description="Disordered" evidence="1">
    <location>
        <begin position="102"/>
        <end position="122"/>
    </location>
</feature>
<proteinExistence type="predicted"/>
<evidence type="ECO:0000313" key="2">
    <source>
        <dbReference type="EMBL" id="TNN62364.1"/>
    </source>
</evidence>
<protein>
    <submittedName>
        <fullName evidence="2">Uncharacterized protein</fullName>
    </submittedName>
</protein>
<evidence type="ECO:0000256" key="1">
    <source>
        <dbReference type="SAM" id="MobiDB-lite"/>
    </source>
</evidence>
<comment type="caution">
    <text evidence="2">The sequence shown here is derived from an EMBL/GenBank/DDBJ whole genome shotgun (WGS) entry which is preliminary data.</text>
</comment>
<organism evidence="2 3">
    <name type="scientific">Liparis tanakae</name>
    <name type="common">Tanaka's snailfish</name>
    <dbReference type="NCBI Taxonomy" id="230148"/>
    <lineage>
        <taxon>Eukaryota</taxon>
        <taxon>Metazoa</taxon>
        <taxon>Chordata</taxon>
        <taxon>Craniata</taxon>
        <taxon>Vertebrata</taxon>
        <taxon>Euteleostomi</taxon>
        <taxon>Actinopterygii</taxon>
        <taxon>Neopterygii</taxon>
        <taxon>Teleostei</taxon>
        <taxon>Neoteleostei</taxon>
        <taxon>Acanthomorphata</taxon>
        <taxon>Eupercaria</taxon>
        <taxon>Perciformes</taxon>
        <taxon>Cottioidei</taxon>
        <taxon>Cottales</taxon>
        <taxon>Liparidae</taxon>
        <taxon>Liparis</taxon>
    </lineage>
</organism>
<dbReference type="Proteomes" id="UP000314294">
    <property type="component" value="Unassembled WGS sequence"/>
</dbReference>
<reference evidence="2 3" key="1">
    <citation type="submission" date="2019-03" db="EMBL/GenBank/DDBJ databases">
        <title>First draft genome of Liparis tanakae, snailfish: a comprehensive survey of snailfish specific genes.</title>
        <authorList>
            <person name="Kim W."/>
            <person name="Song I."/>
            <person name="Jeong J.-H."/>
            <person name="Kim D."/>
            <person name="Kim S."/>
            <person name="Ryu S."/>
            <person name="Song J.Y."/>
            <person name="Lee S.K."/>
        </authorList>
    </citation>
    <scope>NUCLEOTIDE SEQUENCE [LARGE SCALE GENOMIC DNA]</scope>
    <source>
        <tissue evidence="2">Muscle</tissue>
    </source>
</reference>
<feature type="compositionally biased region" description="Low complexity" evidence="1">
    <location>
        <begin position="48"/>
        <end position="59"/>
    </location>
</feature>
<evidence type="ECO:0000313" key="3">
    <source>
        <dbReference type="Proteomes" id="UP000314294"/>
    </source>
</evidence>
<keyword evidence="3" id="KW-1185">Reference proteome</keyword>